<keyword evidence="2" id="KW-0902">Two-component regulatory system</keyword>
<accession>A0A2M7T9Y7</accession>
<feature type="domain" description="OmpR/PhoB-type" evidence="9">
    <location>
        <begin position="133"/>
        <end position="232"/>
    </location>
</feature>
<feature type="modified residue" description="4-aspartylphosphate" evidence="6">
    <location>
        <position position="57"/>
    </location>
</feature>
<dbReference type="GO" id="GO:0000976">
    <property type="term" value="F:transcription cis-regulatory region binding"/>
    <property type="evidence" value="ECO:0007669"/>
    <property type="project" value="TreeGrafter"/>
</dbReference>
<gene>
    <name evidence="10" type="ORF">COY37_01910</name>
</gene>
<protein>
    <submittedName>
        <fullName evidence="10">DNA-binding response regulator</fullName>
    </submittedName>
</protein>
<sequence length="236" mass="26521">MSSISKKTILVVDDEKQIVEVLSAYLEKEGYRVITAFDGRTALDTALSESPDLILLDLMLPELNGFEVCRLVRNTSSIPIIMLTARDDETDKILCLEVGADDYITKPFSPREVLARVRAVLRRSTSEAQNQDQEHMKIGTLEIDLAKHEVTKAGSPIQLTPTEFKILEAMAKSPGRVFTRLQLIDYVQGYSFEGYERTVDAHIKNLRQKIEDNPKNPVCIVTVFGVGYRMEEGNNA</sequence>
<dbReference type="CDD" id="cd00383">
    <property type="entry name" value="trans_reg_C"/>
    <property type="match status" value="1"/>
</dbReference>
<dbReference type="InterPro" id="IPR016032">
    <property type="entry name" value="Sig_transdc_resp-reg_C-effctor"/>
</dbReference>
<keyword evidence="3" id="KW-0805">Transcription regulation</keyword>
<dbReference type="InterPro" id="IPR039420">
    <property type="entry name" value="WalR-like"/>
</dbReference>
<evidence type="ECO:0000313" key="11">
    <source>
        <dbReference type="Proteomes" id="UP000230956"/>
    </source>
</evidence>
<dbReference type="SUPFAM" id="SSF46894">
    <property type="entry name" value="C-terminal effector domain of the bipartite response regulators"/>
    <property type="match status" value="1"/>
</dbReference>
<dbReference type="PANTHER" id="PTHR48111">
    <property type="entry name" value="REGULATOR OF RPOS"/>
    <property type="match status" value="1"/>
</dbReference>
<dbReference type="PROSITE" id="PS51755">
    <property type="entry name" value="OMPR_PHOB"/>
    <property type="match status" value="1"/>
</dbReference>
<comment type="caution">
    <text evidence="10">The sequence shown here is derived from an EMBL/GenBank/DDBJ whole genome shotgun (WGS) entry which is preliminary data.</text>
</comment>
<dbReference type="AlphaFoldDB" id="A0A2M7T9Y7"/>
<evidence type="ECO:0000313" key="10">
    <source>
        <dbReference type="EMBL" id="PIZ41697.1"/>
    </source>
</evidence>
<evidence type="ECO:0000256" key="2">
    <source>
        <dbReference type="ARBA" id="ARBA00023012"/>
    </source>
</evidence>
<feature type="domain" description="Response regulatory" evidence="8">
    <location>
        <begin position="8"/>
        <end position="121"/>
    </location>
</feature>
<name>A0A2M7T9Y7_9ACTN</name>
<proteinExistence type="predicted"/>
<dbReference type="Gene3D" id="3.40.50.2300">
    <property type="match status" value="1"/>
</dbReference>
<dbReference type="GO" id="GO:0006355">
    <property type="term" value="P:regulation of DNA-templated transcription"/>
    <property type="evidence" value="ECO:0007669"/>
    <property type="project" value="InterPro"/>
</dbReference>
<dbReference type="EMBL" id="PFNG01000045">
    <property type="protein sequence ID" value="PIZ41697.1"/>
    <property type="molecule type" value="Genomic_DNA"/>
</dbReference>
<organism evidence="10 11">
    <name type="scientific">Candidatus Aquicultor secundus</name>
    <dbReference type="NCBI Taxonomy" id="1973895"/>
    <lineage>
        <taxon>Bacteria</taxon>
        <taxon>Bacillati</taxon>
        <taxon>Actinomycetota</taxon>
        <taxon>Candidatus Aquicultoria</taxon>
        <taxon>Candidatus Aquicultorales</taxon>
        <taxon>Candidatus Aquicultoraceae</taxon>
        <taxon>Candidatus Aquicultor</taxon>
    </lineage>
</organism>
<dbReference type="SMART" id="SM00862">
    <property type="entry name" value="Trans_reg_C"/>
    <property type="match status" value="1"/>
</dbReference>
<dbReference type="Pfam" id="PF00072">
    <property type="entry name" value="Response_reg"/>
    <property type="match status" value="1"/>
</dbReference>
<dbReference type="Gene3D" id="6.10.250.690">
    <property type="match status" value="1"/>
</dbReference>
<evidence type="ECO:0000259" key="8">
    <source>
        <dbReference type="PROSITE" id="PS50110"/>
    </source>
</evidence>
<dbReference type="Pfam" id="PF00486">
    <property type="entry name" value="Trans_reg_C"/>
    <property type="match status" value="1"/>
</dbReference>
<evidence type="ECO:0000256" key="1">
    <source>
        <dbReference type="ARBA" id="ARBA00022553"/>
    </source>
</evidence>
<dbReference type="GO" id="GO:0032993">
    <property type="term" value="C:protein-DNA complex"/>
    <property type="evidence" value="ECO:0007669"/>
    <property type="project" value="TreeGrafter"/>
</dbReference>
<feature type="DNA-binding region" description="OmpR/PhoB-type" evidence="7">
    <location>
        <begin position="133"/>
        <end position="232"/>
    </location>
</feature>
<dbReference type="SMART" id="SM00448">
    <property type="entry name" value="REC"/>
    <property type="match status" value="1"/>
</dbReference>
<evidence type="ECO:0000256" key="5">
    <source>
        <dbReference type="ARBA" id="ARBA00023163"/>
    </source>
</evidence>
<keyword evidence="4 7" id="KW-0238">DNA-binding</keyword>
<evidence type="ECO:0000256" key="4">
    <source>
        <dbReference type="ARBA" id="ARBA00023125"/>
    </source>
</evidence>
<dbReference type="InterPro" id="IPR001867">
    <property type="entry name" value="OmpR/PhoB-type_DNA-bd"/>
</dbReference>
<dbReference type="PANTHER" id="PTHR48111:SF73">
    <property type="entry name" value="ALKALINE PHOSPHATASE SYNTHESIS TRANSCRIPTIONAL REGULATORY PROTEIN PHOP"/>
    <property type="match status" value="1"/>
</dbReference>
<evidence type="ECO:0000259" key="9">
    <source>
        <dbReference type="PROSITE" id="PS51755"/>
    </source>
</evidence>
<reference evidence="11" key="1">
    <citation type="submission" date="2017-09" db="EMBL/GenBank/DDBJ databases">
        <title>Depth-based differentiation of microbial function through sediment-hosted aquifers and enrichment of novel symbionts in the deep terrestrial subsurface.</title>
        <authorList>
            <person name="Probst A.J."/>
            <person name="Ladd B."/>
            <person name="Jarett J.K."/>
            <person name="Geller-Mcgrath D.E."/>
            <person name="Sieber C.M.K."/>
            <person name="Emerson J.B."/>
            <person name="Anantharaman K."/>
            <person name="Thomas B.C."/>
            <person name="Malmstrom R."/>
            <person name="Stieglmeier M."/>
            <person name="Klingl A."/>
            <person name="Woyke T."/>
            <person name="Ryan C.M."/>
            <person name="Banfield J.F."/>
        </authorList>
    </citation>
    <scope>NUCLEOTIDE SEQUENCE [LARGE SCALE GENOMIC DNA]</scope>
</reference>
<dbReference type="FunFam" id="3.40.50.2300:FF:000001">
    <property type="entry name" value="DNA-binding response regulator PhoB"/>
    <property type="match status" value="1"/>
</dbReference>
<evidence type="ECO:0000256" key="7">
    <source>
        <dbReference type="PROSITE-ProRule" id="PRU01091"/>
    </source>
</evidence>
<keyword evidence="1 6" id="KW-0597">Phosphoprotein</keyword>
<dbReference type="InterPro" id="IPR036388">
    <property type="entry name" value="WH-like_DNA-bd_sf"/>
</dbReference>
<dbReference type="RefSeq" id="WP_286678843.1">
    <property type="nucleotide sequence ID" value="NZ_MNXI01000108.1"/>
</dbReference>
<dbReference type="SUPFAM" id="SSF52172">
    <property type="entry name" value="CheY-like"/>
    <property type="match status" value="1"/>
</dbReference>
<dbReference type="InterPro" id="IPR001789">
    <property type="entry name" value="Sig_transdc_resp-reg_receiver"/>
</dbReference>
<evidence type="ECO:0000256" key="6">
    <source>
        <dbReference type="PROSITE-ProRule" id="PRU00169"/>
    </source>
</evidence>
<dbReference type="InterPro" id="IPR011006">
    <property type="entry name" value="CheY-like_superfamily"/>
</dbReference>
<dbReference type="GO" id="GO:0005829">
    <property type="term" value="C:cytosol"/>
    <property type="evidence" value="ECO:0007669"/>
    <property type="project" value="TreeGrafter"/>
</dbReference>
<dbReference type="Gene3D" id="1.10.10.10">
    <property type="entry name" value="Winged helix-like DNA-binding domain superfamily/Winged helix DNA-binding domain"/>
    <property type="match status" value="1"/>
</dbReference>
<evidence type="ECO:0000256" key="3">
    <source>
        <dbReference type="ARBA" id="ARBA00023015"/>
    </source>
</evidence>
<dbReference type="PROSITE" id="PS50110">
    <property type="entry name" value="RESPONSE_REGULATORY"/>
    <property type="match status" value="1"/>
</dbReference>
<dbReference type="Proteomes" id="UP000230956">
    <property type="component" value="Unassembled WGS sequence"/>
</dbReference>
<keyword evidence="5" id="KW-0804">Transcription</keyword>
<dbReference type="GO" id="GO:0000156">
    <property type="term" value="F:phosphorelay response regulator activity"/>
    <property type="evidence" value="ECO:0007669"/>
    <property type="project" value="TreeGrafter"/>
</dbReference>
<dbReference type="FunFam" id="1.10.10.10:FF:000018">
    <property type="entry name" value="DNA-binding response regulator ResD"/>
    <property type="match status" value="1"/>
</dbReference>